<dbReference type="PROSITE" id="PS50181">
    <property type="entry name" value="FBOX"/>
    <property type="match status" value="1"/>
</dbReference>
<evidence type="ECO:0000259" key="1">
    <source>
        <dbReference type="PROSITE" id="PS50181"/>
    </source>
</evidence>
<evidence type="ECO:0000313" key="2">
    <source>
        <dbReference type="EMBL" id="PHH77234.1"/>
    </source>
</evidence>
<name>A0A2C5ZCS9_9HYPO</name>
<dbReference type="AlphaFoldDB" id="A0A2C5ZCS9"/>
<dbReference type="Pfam" id="PF12937">
    <property type="entry name" value="F-box-like"/>
    <property type="match status" value="1"/>
</dbReference>
<protein>
    <recommendedName>
        <fullName evidence="1">F-box domain-containing protein</fullName>
    </recommendedName>
</protein>
<accession>A0A2C5ZCS9</accession>
<organism evidence="2 3">
    <name type="scientific">Ophiocordyceps australis</name>
    <dbReference type="NCBI Taxonomy" id="1399860"/>
    <lineage>
        <taxon>Eukaryota</taxon>
        <taxon>Fungi</taxon>
        <taxon>Dikarya</taxon>
        <taxon>Ascomycota</taxon>
        <taxon>Pezizomycotina</taxon>
        <taxon>Sordariomycetes</taxon>
        <taxon>Hypocreomycetidae</taxon>
        <taxon>Hypocreales</taxon>
        <taxon>Ophiocordycipitaceae</taxon>
        <taxon>Ophiocordyceps</taxon>
    </lineage>
</organism>
<dbReference type="EMBL" id="NJEU01000278">
    <property type="protein sequence ID" value="PHH77234.1"/>
    <property type="molecule type" value="Genomic_DNA"/>
</dbReference>
<reference evidence="2 3" key="1">
    <citation type="submission" date="2017-06" db="EMBL/GenBank/DDBJ databases">
        <title>Ant-infecting Ophiocordyceps genomes reveal a high diversity of potential behavioral manipulation genes and a possible major role for enterotoxins.</title>
        <authorList>
            <person name="De Bekker C."/>
            <person name="Evans H.C."/>
            <person name="Brachmann A."/>
            <person name="Hughes D.P."/>
        </authorList>
    </citation>
    <scope>NUCLEOTIDE SEQUENCE [LARGE SCALE GENOMIC DNA]</scope>
    <source>
        <strain evidence="2 3">1348a</strain>
    </source>
</reference>
<dbReference type="SUPFAM" id="SSF81383">
    <property type="entry name" value="F-box domain"/>
    <property type="match status" value="1"/>
</dbReference>
<comment type="caution">
    <text evidence="2">The sequence shown here is derived from an EMBL/GenBank/DDBJ whole genome shotgun (WGS) entry which is preliminary data.</text>
</comment>
<keyword evidence="3" id="KW-1185">Reference proteome</keyword>
<dbReference type="Proteomes" id="UP000224854">
    <property type="component" value="Unassembled WGS sequence"/>
</dbReference>
<dbReference type="Gene3D" id="1.20.1280.50">
    <property type="match status" value="1"/>
</dbReference>
<gene>
    <name evidence="2" type="ORF">CDD82_3594</name>
</gene>
<feature type="domain" description="F-box" evidence="1">
    <location>
        <begin position="1"/>
        <end position="43"/>
    </location>
</feature>
<dbReference type="SMART" id="SM00256">
    <property type="entry name" value="FBOX"/>
    <property type="match status" value="1"/>
</dbReference>
<dbReference type="OrthoDB" id="4986826at2759"/>
<proteinExistence type="predicted"/>
<sequence length="187" mass="21619">MDKLPTELLLEIVAYLPPSSRKNARLVSRRFYTLLWRYSYRTLPCFFNPASAIDRLEDTLARLSPRPSSIWSPRCGVPDHLPVPQSFLLAAYAALRGRQWRPPQPNFSDYDSNYMGDDAQTRGFDDQDTSVVTVQSLSECLGRKDITEDSTRQAMFRYALYLSYLHDGKEEAPQLWVFKTNLWADKV</sequence>
<dbReference type="InterPro" id="IPR001810">
    <property type="entry name" value="F-box_dom"/>
</dbReference>
<evidence type="ECO:0000313" key="3">
    <source>
        <dbReference type="Proteomes" id="UP000224854"/>
    </source>
</evidence>
<dbReference type="InterPro" id="IPR036047">
    <property type="entry name" value="F-box-like_dom_sf"/>
</dbReference>